<reference evidence="13" key="1">
    <citation type="journal article" date="2019" name="Int. J. Syst. Evol. Microbiol.">
        <title>The Global Catalogue of Microorganisms (GCM) 10K type strain sequencing project: providing services to taxonomists for standard genome sequencing and annotation.</title>
        <authorList>
            <consortium name="The Broad Institute Genomics Platform"/>
            <consortium name="The Broad Institute Genome Sequencing Center for Infectious Disease"/>
            <person name="Wu L."/>
            <person name="Ma J."/>
        </authorList>
    </citation>
    <scope>NUCLEOTIDE SEQUENCE [LARGE SCALE GENOMIC DNA]</scope>
    <source>
        <strain evidence="13">JCM 3380</strain>
    </source>
</reference>
<dbReference type="InterPro" id="IPR036412">
    <property type="entry name" value="HAD-like_sf"/>
</dbReference>
<organism evidence="12 13">
    <name type="scientific">Saccharothrix mutabilis subsp. mutabilis</name>
    <dbReference type="NCBI Taxonomy" id="66855"/>
    <lineage>
        <taxon>Bacteria</taxon>
        <taxon>Bacillati</taxon>
        <taxon>Actinomycetota</taxon>
        <taxon>Actinomycetes</taxon>
        <taxon>Pseudonocardiales</taxon>
        <taxon>Pseudonocardiaceae</taxon>
        <taxon>Saccharothrix</taxon>
    </lineage>
</organism>
<protein>
    <recommendedName>
        <fullName evidence="4">phosphoserine phosphatase</fullName>
        <ecNumber evidence="4">3.1.3.3</ecNumber>
    </recommendedName>
</protein>
<evidence type="ECO:0000256" key="3">
    <source>
        <dbReference type="ARBA" id="ARBA00009184"/>
    </source>
</evidence>
<evidence type="ECO:0000256" key="5">
    <source>
        <dbReference type="ARBA" id="ARBA00022605"/>
    </source>
</evidence>
<comment type="cofactor">
    <cofactor evidence="1">
        <name>Mg(2+)</name>
        <dbReference type="ChEBI" id="CHEBI:18420"/>
    </cofactor>
</comment>
<evidence type="ECO:0000256" key="2">
    <source>
        <dbReference type="ARBA" id="ARBA00005135"/>
    </source>
</evidence>
<keyword evidence="9" id="KW-0718">Serine biosynthesis</keyword>
<sequence length="227" mass="24297">MGDVLSYDVGEPRSGRRRLFVFDMDGTLLPDATGMVALATALGTADAVDELERRFADGTLDTVGFTTEIHRLWGVIAPEVARAAFDGCAKLADIHRVTADIARNGDVSCLITMSQNVFADHFLDFGFDHVHASAYPAEAGAVVRAEDVLTPESKPVIVRELCERHGLDYGDTVAFGDSGSDLPLFRSLKYTVSVNGTPSIADVSAAEYRGGSLLDAYRIALDLIGAQ</sequence>
<accession>A0ABP3EBU5</accession>
<evidence type="ECO:0000313" key="12">
    <source>
        <dbReference type="EMBL" id="GAA0256130.1"/>
    </source>
</evidence>
<keyword evidence="5" id="KW-0028">Amino-acid biosynthesis</keyword>
<dbReference type="PANTHER" id="PTHR43344">
    <property type="entry name" value="PHOSPHOSERINE PHOSPHATASE"/>
    <property type="match status" value="1"/>
</dbReference>
<dbReference type="Proteomes" id="UP001500416">
    <property type="component" value="Unassembled WGS sequence"/>
</dbReference>
<evidence type="ECO:0000256" key="9">
    <source>
        <dbReference type="ARBA" id="ARBA00023299"/>
    </source>
</evidence>
<gene>
    <name evidence="12" type="ORF">GCM10010492_66260</name>
</gene>
<dbReference type="InterPro" id="IPR050582">
    <property type="entry name" value="HAD-like_SerB"/>
</dbReference>
<proteinExistence type="inferred from homology"/>
<keyword evidence="8" id="KW-0460">Magnesium</keyword>
<evidence type="ECO:0000256" key="7">
    <source>
        <dbReference type="ARBA" id="ARBA00022801"/>
    </source>
</evidence>
<comment type="catalytic activity">
    <reaction evidence="11">
        <text>O-phospho-D-serine + H2O = D-serine + phosphate</text>
        <dbReference type="Rhea" id="RHEA:24873"/>
        <dbReference type="ChEBI" id="CHEBI:15377"/>
        <dbReference type="ChEBI" id="CHEBI:35247"/>
        <dbReference type="ChEBI" id="CHEBI:43474"/>
        <dbReference type="ChEBI" id="CHEBI:58680"/>
        <dbReference type="EC" id="3.1.3.3"/>
    </reaction>
</comment>
<evidence type="ECO:0000256" key="10">
    <source>
        <dbReference type="ARBA" id="ARBA00048138"/>
    </source>
</evidence>
<name>A0ABP3EBU5_9PSEU</name>
<evidence type="ECO:0000256" key="4">
    <source>
        <dbReference type="ARBA" id="ARBA00012640"/>
    </source>
</evidence>
<keyword evidence="13" id="KW-1185">Reference proteome</keyword>
<evidence type="ECO:0000256" key="8">
    <source>
        <dbReference type="ARBA" id="ARBA00022842"/>
    </source>
</evidence>
<dbReference type="PANTHER" id="PTHR43344:SF2">
    <property type="entry name" value="PHOSPHOSERINE PHOSPHATASE"/>
    <property type="match status" value="1"/>
</dbReference>
<keyword evidence="6" id="KW-0479">Metal-binding</keyword>
<dbReference type="EMBL" id="BAAABU010000024">
    <property type="protein sequence ID" value="GAA0256130.1"/>
    <property type="molecule type" value="Genomic_DNA"/>
</dbReference>
<dbReference type="InterPro" id="IPR023214">
    <property type="entry name" value="HAD_sf"/>
</dbReference>
<dbReference type="Pfam" id="PF12710">
    <property type="entry name" value="HAD"/>
    <property type="match status" value="1"/>
</dbReference>
<keyword evidence="7" id="KW-0378">Hydrolase</keyword>
<evidence type="ECO:0000256" key="1">
    <source>
        <dbReference type="ARBA" id="ARBA00001946"/>
    </source>
</evidence>
<dbReference type="EC" id="3.1.3.3" evidence="4"/>
<comment type="caution">
    <text evidence="12">The sequence shown here is derived from an EMBL/GenBank/DDBJ whole genome shotgun (WGS) entry which is preliminary data.</text>
</comment>
<dbReference type="SUPFAM" id="SSF56784">
    <property type="entry name" value="HAD-like"/>
    <property type="match status" value="1"/>
</dbReference>
<evidence type="ECO:0000256" key="11">
    <source>
        <dbReference type="ARBA" id="ARBA00048523"/>
    </source>
</evidence>
<comment type="similarity">
    <text evidence="3">Belongs to the HAD-like hydrolase superfamily. SerB family.</text>
</comment>
<evidence type="ECO:0000256" key="6">
    <source>
        <dbReference type="ARBA" id="ARBA00022723"/>
    </source>
</evidence>
<dbReference type="Gene3D" id="3.40.50.1000">
    <property type="entry name" value="HAD superfamily/HAD-like"/>
    <property type="match status" value="1"/>
</dbReference>
<comment type="catalytic activity">
    <reaction evidence="10">
        <text>O-phospho-L-serine + H2O = L-serine + phosphate</text>
        <dbReference type="Rhea" id="RHEA:21208"/>
        <dbReference type="ChEBI" id="CHEBI:15377"/>
        <dbReference type="ChEBI" id="CHEBI:33384"/>
        <dbReference type="ChEBI" id="CHEBI:43474"/>
        <dbReference type="ChEBI" id="CHEBI:57524"/>
        <dbReference type="EC" id="3.1.3.3"/>
    </reaction>
</comment>
<evidence type="ECO:0000313" key="13">
    <source>
        <dbReference type="Proteomes" id="UP001500416"/>
    </source>
</evidence>
<comment type="pathway">
    <text evidence="2">Amino-acid biosynthesis; L-serine biosynthesis; L-serine from 3-phospho-D-glycerate: step 3/3.</text>
</comment>